<comment type="catalytic activity">
    <reaction evidence="1">
        <text>ATP + protein L-histidine = ADP + protein N-phospho-L-histidine.</text>
        <dbReference type="EC" id="2.7.13.3"/>
    </reaction>
</comment>
<dbReference type="PRINTS" id="PR00344">
    <property type="entry name" value="BCTRLSENSOR"/>
</dbReference>
<keyword evidence="3" id="KW-0597">Phosphoprotein</keyword>
<dbReference type="PROSITE" id="PS50109">
    <property type="entry name" value="HIS_KIN"/>
    <property type="match status" value="1"/>
</dbReference>
<dbReference type="InterPro" id="IPR005467">
    <property type="entry name" value="His_kinase_dom"/>
</dbReference>
<organism evidence="8 9">
    <name type="scientific">Nostoc cf. commune SO-36</name>
    <dbReference type="NCBI Taxonomy" id="449208"/>
    <lineage>
        <taxon>Bacteria</taxon>
        <taxon>Bacillati</taxon>
        <taxon>Cyanobacteriota</taxon>
        <taxon>Cyanophyceae</taxon>
        <taxon>Nostocales</taxon>
        <taxon>Nostocaceae</taxon>
        <taxon>Nostoc</taxon>
    </lineage>
</organism>
<sequence>MQKASEAMTLGFSVQKLDNGSNYLSSLDVQSFCQLESEQLTSKYPIFFARIVYHDSLLRANQEVINYGEDQVPFSPKTLAYLRSEAWLTDFPPVLTLQEFKLKDFSSICYICPISYRNQKTEYIQIITHERLSSSLQLYVKRSAMLLSKYVDISWDYGRQKTEIKLLEDILHRVGHQLRNSLGLIGLYAHNLCLGLEDSPWQEQATIIGESIQDLDTNLNELIDCGQSAKLRVTLQDLRSLVVESLTNLQPLINQKKLKILIPDTSTILKIDKLQMKQVFDNILSNAAHFSPNSGTITCSWQIFQDEVLIKISDQGPGLSQEDLQKIFTPFYSRRKGGTGLGLTIAKKIVLDHQGSIWAQVLSESGAQFSMILPRSRSVN</sequence>
<dbReference type="PANTHER" id="PTHR45453:SF1">
    <property type="entry name" value="PHOSPHATE REGULON SENSOR PROTEIN PHOR"/>
    <property type="match status" value="1"/>
</dbReference>
<evidence type="ECO:0000256" key="2">
    <source>
        <dbReference type="ARBA" id="ARBA00012438"/>
    </source>
</evidence>
<gene>
    <name evidence="8" type="ORF">ANSO36C_15410</name>
</gene>
<evidence type="ECO:0000259" key="7">
    <source>
        <dbReference type="PROSITE" id="PS50109"/>
    </source>
</evidence>
<dbReference type="Pfam" id="PF02518">
    <property type="entry name" value="HATPase_c"/>
    <property type="match status" value="1"/>
</dbReference>
<accession>A0ABM7YYI2</accession>
<dbReference type="PANTHER" id="PTHR45453">
    <property type="entry name" value="PHOSPHATE REGULON SENSOR PROTEIN PHOR"/>
    <property type="match status" value="1"/>
</dbReference>
<keyword evidence="5 8" id="KW-0418">Kinase</keyword>
<dbReference type="InterPro" id="IPR003594">
    <property type="entry name" value="HATPase_dom"/>
</dbReference>
<dbReference type="Proteomes" id="UP001055453">
    <property type="component" value="Chromosome"/>
</dbReference>
<dbReference type="SUPFAM" id="SSF47384">
    <property type="entry name" value="Homodimeric domain of signal transducing histidine kinase"/>
    <property type="match status" value="1"/>
</dbReference>
<name>A0ABM7YYI2_NOSCO</name>
<dbReference type="GO" id="GO:0016301">
    <property type="term" value="F:kinase activity"/>
    <property type="evidence" value="ECO:0007669"/>
    <property type="project" value="UniProtKB-KW"/>
</dbReference>
<dbReference type="Gene3D" id="3.30.565.10">
    <property type="entry name" value="Histidine kinase-like ATPase, C-terminal domain"/>
    <property type="match status" value="1"/>
</dbReference>
<protein>
    <recommendedName>
        <fullName evidence="2">histidine kinase</fullName>
        <ecNumber evidence="2">2.7.13.3</ecNumber>
    </recommendedName>
</protein>
<evidence type="ECO:0000313" key="9">
    <source>
        <dbReference type="Proteomes" id="UP001055453"/>
    </source>
</evidence>
<reference evidence="8" key="1">
    <citation type="submission" date="2022-04" db="EMBL/GenBank/DDBJ databases">
        <title>Complete genome sequence of a cyanobacterium, Nostoc sp. SO-36, isolated in Antarctica.</title>
        <authorList>
            <person name="Kanesaki Y."/>
            <person name="Effendi D."/>
            <person name="Sakamoto T."/>
            <person name="Ohtani S."/>
            <person name="Awai K."/>
        </authorList>
    </citation>
    <scope>NUCLEOTIDE SEQUENCE</scope>
    <source>
        <strain evidence="8">SO-36</strain>
    </source>
</reference>
<evidence type="ECO:0000313" key="8">
    <source>
        <dbReference type="EMBL" id="BDI15739.1"/>
    </source>
</evidence>
<keyword evidence="9" id="KW-1185">Reference proteome</keyword>
<evidence type="ECO:0000256" key="3">
    <source>
        <dbReference type="ARBA" id="ARBA00022553"/>
    </source>
</evidence>
<keyword evidence="4" id="KW-0808">Transferase</keyword>
<proteinExistence type="predicted"/>
<evidence type="ECO:0000256" key="5">
    <source>
        <dbReference type="ARBA" id="ARBA00022777"/>
    </source>
</evidence>
<evidence type="ECO:0000256" key="1">
    <source>
        <dbReference type="ARBA" id="ARBA00000085"/>
    </source>
</evidence>
<feature type="domain" description="Histidine kinase" evidence="7">
    <location>
        <begin position="173"/>
        <end position="377"/>
    </location>
</feature>
<dbReference type="InterPro" id="IPR036097">
    <property type="entry name" value="HisK_dim/P_sf"/>
</dbReference>
<dbReference type="EC" id="2.7.13.3" evidence="2"/>
<dbReference type="SUPFAM" id="SSF55874">
    <property type="entry name" value="ATPase domain of HSP90 chaperone/DNA topoisomerase II/histidine kinase"/>
    <property type="match status" value="1"/>
</dbReference>
<dbReference type="CDD" id="cd00075">
    <property type="entry name" value="HATPase"/>
    <property type="match status" value="1"/>
</dbReference>
<keyword evidence="6" id="KW-0902">Two-component regulatory system</keyword>
<evidence type="ECO:0000256" key="6">
    <source>
        <dbReference type="ARBA" id="ARBA00023012"/>
    </source>
</evidence>
<dbReference type="InterPro" id="IPR050351">
    <property type="entry name" value="BphY/WalK/GraS-like"/>
</dbReference>
<evidence type="ECO:0000256" key="4">
    <source>
        <dbReference type="ARBA" id="ARBA00022679"/>
    </source>
</evidence>
<dbReference type="InterPro" id="IPR004358">
    <property type="entry name" value="Sig_transdc_His_kin-like_C"/>
</dbReference>
<dbReference type="SMART" id="SM00387">
    <property type="entry name" value="HATPase_c"/>
    <property type="match status" value="1"/>
</dbReference>
<dbReference type="EMBL" id="AP025732">
    <property type="protein sequence ID" value="BDI15739.1"/>
    <property type="molecule type" value="Genomic_DNA"/>
</dbReference>
<dbReference type="InterPro" id="IPR036890">
    <property type="entry name" value="HATPase_C_sf"/>
</dbReference>